<keyword evidence="3" id="KW-1185">Reference proteome</keyword>
<sequence length="78" mass="8454">MDSADVIRFLLIAVIAVLFILAMLSLRRRKVGLLEFCCLGVLALLVPLLGPFLVIALRPGRPRASAPAHAPRPQRVNG</sequence>
<dbReference type="RefSeq" id="WP_062416778.1">
    <property type="nucleotide sequence ID" value="NZ_DF967974.1"/>
</dbReference>
<comment type="caution">
    <text evidence="2">The sequence shown here is derived from an EMBL/GenBank/DDBJ whole genome shotgun (WGS) entry which is preliminary data.</text>
</comment>
<protein>
    <submittedName>
        <fullName evidence="2">Uncharacterized protein</fullName>
    </submittedName>
</protein>
<keyword evidence="1" id="KW-1133">Transmembrane helix</keyword>
<dbReference type="EMBL" id="LGCM01000058">
    <property type="protein sequence ID" value="KPL77933.1"/>
    <property type="molecule type" value="Genomic_DNA"/>
</dbReference>
<name>A0A0P6X4C6_9CHLR</name>
<dbReference type="STRING" id="229921.ADN01_15240"/>
<evidence type="ECO:0000313" key="2">
    <source>
        <dbReference type="EMBL" id="KPL77933.1"/>
    </source>
</evidence>
<accession>A0A0P6X4C6</accession>
<feature type="transmembrane region" description="Helical" evidence="1">
    <location>
        <begin position="33"/>
        <end position="57"/>
    </location>
</feature>
<keyword evidence="1" id="KW-0472">Membrane</keyword>
<gene>
    <name evidence="2" type="ORF">ADN01_15240</name>
</gene>
<organism evidence="2 3">
    <name type="scientific">Levilinea saccharolytica</name>
    <dbReference type="NCBI Taxonomy" id="229921"/>
    <lineage>
        <taxon>Bacteria</taxon>
        <taxon>Bacillati</taxon>
        <taxon>Chloroflexota</taxon>
        <taxon>Anaerolineae</taxon>
        <taxon>Anaerolineales</taxon>
        <taxon>Anaerolineaceae</taxon>
        <taxon>Levilinea</taxon>
    </lineage>
</organism>
<dbReference type="Proteomes" id="UP000050501">
    <property type="component" value="Unassembled WGS sequence"/>
</dbReference>
<evidence type="ECO:0000256" key="1">
    <source>
        <dbReference type="SAM" id="Phobius"/>
    </source>
</evidence>
<proteinExistence type="predicted"/>
<reference evidence="2 3" key="1">
    <citation type="submission" date="2015-07" db="EMBL/GenBank/DDBJ databases">
        <title>Genome sequence of Levilinea saccharolytica DSM 16555.</title>
        <authorList>
            <person name="Hemp J."/>
            <person name="Ward L.M."/>
            <person name="Pace L.A."/>
            <person name="Fischer W.W."/>
        </authorList>
    </citation>
    <scope>NUCLEOTIDE SEQUENCE [LARGE SCALE GENOMIC DNA]</scope>
    <source>
        <strain evidence="2 3">KIBI-1</strain>
    </source>
</reference>
<feature type="transmembrane region" description="Helical" evidence="1">
    <location>
        <begin position="6"/>
        <end position="26"/>
    </location>
</feature>
<dbReference type="AlphaFoldDB" id="A0A0P6X4C6"/>
<evidence type="ECO:0000313" key="3">
    <source>
        <dbReference type="Proteomes" id="UP000050501"/>
    </source>
</evidence>
<keyword evidence="1" id="KW-0812">Transmembrane</keyword>